<organism evidence="2 3">
    <name type="scientific">Cyclobacterium xiamenense</name>
    <dbReference type="NCBI Taxonomy" id="1297121"/>
    <lineage>
        <taxon>Bacteria</taxon>
        <taxon>Pseudomonadati</taxon>
        <taxon>Bacteroidota</taxon>
        <taxon>Cytophagia</taxon>
        <taxon>Cytophagales</taxon>
        <taxon>Cyclobacteriaceae</taxon>
        <taxon>Cyclobacterium</taxon>
    </lineage>
</organism>
<reference evidence="3" key="1">
    <citation type="submission" date="2016-10" db="EMBL/GenBank/DDBJ databases">
        <authorList>
            <person name="Varghese N."/>
            <person name="Submissions S."/>
        </authorList>
    </citation>
    <scope>NUCLEOTIDE SEQUENCE [LARGE SCALE GENOMIC DNA]</scope>
    <source>
        <strain evidence="3">IBRC-M 10761</strain>
    </source>
</reference>
<dbReference type="PANTHER" id="PTHR21666:SF270">
    <property type="entry name" value="MUREIN HYDROLASE ACTIVATOR ENVC"/>
    <property type="match status" value="1"/>
</dbReference>
<dbReference type="SMART" id="SM00257">
    <property type="entry name" value="LysM"/>
    <property type="match status" value="1"/>
</dbReference>
<evidence type="ECO:0000259" key="1">
    <source>
        <dbReference type="PROSITE" id="PS51782"/>
    </source>
</evidence>
<dbReference type="Gene3D" id="2.70.70.10">
    <property type="entry name" value="Glucose Permease (Domain IIA)"/>
    <property type="match status" value="1"/>
</dbReference>
<dbReference type="SUPFAM" id="SSF51261">
    <property type="entry name" value="Duplicated hybrid motif"/>
    <property type="match status" value="1"/>
</dbReference>
<dbReference type="PROSITE" id="PS51782">
    <property type="entry name" value="LYSM"/>
    <property type="match status" value="1"/>
</dbReference>
<keyword evidence="3" id="KW-1185">Reference proteome</keyword>
<keyword evidence="2" id="KW-0378">Hydrolase</keyword>
<dbReference type="AlphaFoldDB" id="A0A1H6ZCX7"/>
<dbReference type="RefSeq" id="WP_092175310.1">
    <property type="nucleotide sequence ID" value="NZ_FNZH01000004.1"/>
</dbReference>
<dbReference type="EMBL" id="FNZH01000004">
    <property type="protein sequence ID" value="SEJ47380.1"/>
    <property type="molecule type" value="Genomic_DNA"/>
</dbReference>
<dbReference type="Gene3D" id="3.10.350.10">
    <property type="entry name" value="LysM domain"/>
    <property type="match status" value="1"/>
</dbReference>
<dbReference type="Pfam" id="PF01551">
    <property type="entry name" value="Peptidase_M23"/>
    <property type="match status" value="1"/>
</dbReference>
<feature type="domain" description="LysM" evidence="1">
    <location>
        <begin position="298"/>
        <end position="342"/>
    </location>
</feature>
<accession>A0A1H6ZCX7</accession>
<dbReference type="InterPro" id="IPR036779">
    <property type="entry name" value="LysM_dom_sf"/>
</dbReference>
<evidence type="ECO:0000313" key="2">
    <source>
        <dbReference type="EMBL" id="SEJ47380.1"/>
    </source>
</evidence>
<dbReference type="SUPFAM" id="SSF54106">
    <property type="entry name" value="LysM domain"/>
    <property type="match status" value="1"/>
</dbReference>
<proteinExistence type="predicted"/>
<dbReference type="CDD" id="cd00118">
    <property type="entry name" value="LysM"/>
    <property type="match status" value="1"/>
</dbReference>
<evidence type="ECO:0000313" key="3">
    <source>
        <dbReference type="Proteomes" id="UP000199403"/>
    </source>
</evidence>
<dbReference type="CDD" id="cd12797">
    <property type="entry name" value="M23_peptidase"/>
    <property type="match status" value="1"/>
</dbReference>
<dbReference type="Pfam" id="PF01476">
    <property type="entry name" value="LysM"/>
    <property type="match status" value="1"/>
</dbReference>
<protein>
    <submittedName>
        <fullName evidence="2">Murein DD-endopeptidase MepM and murein hydrolase activator NlpD, contain LysM domain</fullName>
    </submittedName>
</protein>
<dbReference type="Proteomes" id="UP000199403">
    <property type="component" value="Unassembled WGS sequence"/>
</dbReference>
<dbReference type="STRING" id="1416801.SAMN05192553_104155"/>
<dbReference type="GO" id="GO:0004222">
    <property type="term" value="F:metalloendopeptidase activity"/>
    <property type="evidence" value="ECO:0007669"/>
    <property type="project" value="TreeGrafter"/>
</dbReference>
<dbReference type="PANTHER" id="PTHR21666">
    <property type="entry name" value="PEPTIDASE-RELATED"/>
    <property type="match status" value="1"/>
</dbReference>
<dbReference type="InterPro" id="IPR018392">
    <property type="entry name" value="LysM"/>
</dbReference>
<dbReference type="InterPro" id="IPR050570">
    <property type="entry name" value="Cell_wall_metabolism_enzyme"/>
</dbReference>
<dbReference type="InterPro" id="IPR016047">
    <property type="entry name" value="M23ase_b-sheet_dom"/>
</dbReference>
<gene>
    <name evidence="2" type="ORF">SAMN05192553_104155</name>
</gene>
<dbReference type="InterPro" id="IPR011055">
    <property type="entry name" value="Dup_hybrid_motif"/>
</dbReference>
<name>A0A1H6ZCX7_9BACT</name>
<sequence length="343" mass="39763">MRQPERWIPLLVFCLLLSFKNLAQEKKRRNKGASRLEQRIISPDELQIFDADRYREDLSELTNTLIFEEGIDLKKRLSLVSEATLYAIWAPTNILVEVAEKVLIDSIWITAHEYYGLWDSKKVNSYDFDPREFTDTLSVVLYDPYLGSNWSVPVENTEINSPFGRRWYRWHHGTDLKLAVGDPVKAVFDGIVRVRSYERYGYGHYVVIRHRNGLETLYGHLSKVHVVVGQEIRAGEILGLGGNTGRSTGPHLHFEVRYRGLSIDPTELFDFEIGRIKSPVFMLTATSFEHEIRLREAIYHRVRSGENLSVIARRYGVRMSQITRLNGISTRSILRIGQRLQIQ</sequence>
<dbReference type="OrthoDB" id="9805070at2"/>